<keyword evidence="3" id="KW-0238">DNA-binding</keyword>
<keyword evidence="4" id="KW-0804">Transcription</keyword>
<sequence>MTNGRVLESSPVHHLTAARNPNWWNKVSGGLMPPPQPQLPPCTATYLRPSLLPNYFPSPSSSSFSLLPTSNPNLCSWLDNNDDPPLDQPWSLSQLLLSGSMMGDEESMEMMNHHHQNQQHSYQAKKQKDWDEQVLRHQASIKQEIKNNKDYMIMSLPTSPVNKSYMTTTAIHNFSEDSNNNNSKGLKLSACTSSENIGSCFANKKPKLQVPSLYPSSQSTLKLTLVRKEKLGGRIAALHQLVSPYGKTDTASVLSEAIGYIRFLHSQVEVLSVPYFGTASRNNMMHQHARGDMNGLFPKDPGQLEKENCMQRSKGASSSSTDKSNLNDETKKDLKSRGLYLVPISSTLQVGSYNAVDYWPPAFGITFQ</sequence>
<evidence type="ECO:0000256" key="4">
    <source>
        <dbReference type="ARBA" id="ARBA00023163"/>
    </source>
</evidence>
<evidence type="ECO:0000256" key="3">
    <source>
        <dbReference type="ARBA" id="ARBA00023125"/>
    </source>
</evidence>
<feature type="compositionally biased region" description="Low complexity" evidence="6">
    <location>
        <begin position="313"/>
        <end position="324"/>
    </location>
</feature>
<proteinExistence type="predicted"/>
<evidence type="ECO:0000259" key="7">
    <source>
        <dbReference type="PROSITE" id="PS50888"/>
    </source>
</evidence>
<evidence type="ECO:0000256" key="6">
    <source>
        <dbReference type="SAM" id="MobiDB-lite"/>
    </source>
</evidence>
<dbReference type="GO" id="GO:0003677">
    <property type="term" value="F:DNA binding"/>
    <property type="evidence" value="ECO:0007669"/>
    <property type="project" value="UniProtKB-KW"/>
</dbReference>
<keyword evidence="2" id="KW-0805">Transcription regulation</keyword>
<dbReference type="CDD" id="cd11393">
    <property type="entry name" value="bHLH_AtbHLH_like"/>
    <property type="match status" value="1"/>
</dbReference>
<dbReference type="SUPFAM" id="SSF47459">
    <property type="entry name" value="HLH, helix-loop-helix DNA-binding domain"/>
    <property type="match status" value="1"/>
</dbReference>
<evidence type="ECO:0000256" key="5">
    <source>
        <dbReference type="ARBA" id="ARBA00023242"/>
    </source>
</evidence>
<dbReference type="InterPro" id="IPR011598">
    <property type="entry name" value="bHLH_dom"/>
</dbReference>
<keyword evidence="9" id="KW-1185">Reference proteome</keyword>
<dbReference type="PANTHER" id="PTHR16223:SF238">
    <property type="entry name" value="TRANSCRIPTION FACTOR BHLH114"/>
    <property type="match status" value="1"/>
</dbReference>
<evidence type="ECO:0000256" key="2">
    <source>
        <dbReference type="ARBA" id="ARBA00023015"/>
    </source>
</evidence>
<reference evidence="8 9" key="1">
    <citation type="submission" date="2022-03" db="EMBL/GenBank/DDBJ databases">
        <authorList>
            <person name="Macdonald S."/>
            <person name="Ahmed S."/>
            <person name="Newling K."/>
        </authorList>
    </citation>
    <scope>NUCLEOTIDE SEQUENCE [LARGE SCALE GENOMIC DNA]</scope>
</reference>
<dbReference type="GO" id="GO:0005634">
    <property type="term" value="C:nucleus"/>
    <property type="evidence" value="ECO:0007669"/>
    <property type="project" value="UniProtKB-SubCell"/>
</dbReference>
<feature type="domain" description="BHLH" evidence="7">
    <location>
        <begin position="215"/>
        <end position="264"/>
    </location>
</feature>
<organism evidence="8 9">
    <name type="scientific">Eruca vesicaria subsp. sativa</name>
    <name type="common">Garden rocket</name>
    <name type="synonym">Eruca sativa</name>
    <dbReference type="NCBI Taxonomy" id="29727"/>
    <lineage>
        <taxon>Eukaryota</taxon>
        <taxon>Viridiplantae</taxon>
        <taxon>Streptophyta</taxon>
        <taxon>Embryophyta</taxon>
        <taxon>Tracheophyta</taxon>
        <taxon>Spermatophyta</taxon>
        <taxon>Magnoliopsida</taxon>
        <taxon>eudicotyledons</taxon>
        <taxon>Gunneridae</taxon>
        <taxon>Pentapetalae</taxon>
        <taxon>rosids</taxon>
        <taxon>malvids</taxon>
        <taxon>Brassicales</taxon>
        <taxon>Brassicaceae</taxon>
        <taxon>Brassiceae</taxon>
        <taxon>Eruca</taxon>
    </lineage>
</organism>
<evidence type="ECO:0000256" key="1">
    <source>
        <dbReference type="ARBA" id="ARBA00004123"/>
    </source>
</evidence>
<comment type="caution">
    <text evidence="8">The sequence shown here is derived from an EMBL/GenBank/DDBJ whole genome shotgun (WGS) entry which is preliminary data.</text>
</comment>
<evidence type="ECO:0000313" key="8">
    <source>
        <dbReference type="EMBL" id="CAH8355145.1"/>
    </source>
</evidence>
<name>A0ABC8K8C2_ERUVS</name>
<protein>
    <recommendedName>
        <fullName evidence="7">BHLH domain-containing protein</fullName>
    </recommendedName>
</protein>
<dbReference type="InterPro" id="IPR045239">
    <property type="entry name" value="bHLH95_bHLH"/>
</dbReference>
<dbReference type="Proteomes" id="UP001642260">
    <property type="component" value="Unassembled WGS sequence"/>
</dbReference>
<dbReference type="Gene3D" id="4.10.280.10">
    <property type="entry name" value="Helix-loop-helix DNA-binding domain"/>
    <property type="match status" value="1"/>
</dbReference>
<feature type="region of interest" description="Disordered" evidence="6">
    <location>
        <begin position="289"/>
        <end position="330"/>
    </location>
</feature>
<dbReference type="AlphaFoldDB" id="A0ABC8K8C2"/>
<dbReference type="PROSITE" id="PS50888">
    <property type="entry name" value="BHLH"/>
    <property type="match status" value="1"/>
</dbReference>
<dbReference type="EMBL" id="CAKOAT010204043">
    <property type="protein sequence ID" value="CAH8355145.1"/>
    <property type="molecule type" value="Genomic_DNA"/>
</dbReference>
<dbReference type="InterPro" id="IPR036638">
    <property type="entry name" value="HLH_DNA-bd_sf"/>
</dbReference>
<gene>
    <name evidence="8" type="ORF">ERUC_LOCUS20900</name>
</gene>
<evidence type="ECO:0000313" key="9">
    <source>
        <dbReference type="Proteomes" id="UP001642260"/>
    </source>
</evidence>
<accession>A0ABC8K8C2</accession>
<keyword evidence="5" id="KW-0539">Nucleus</keyword>
<dbReference type="PANTHER" id="PTHR16223">
    <property type="entry name" value="TRANSCRIPTION FACTOR BHLH83-RELATED"/>
    <property type="match status" value="1"/>
</dbReference>
<comment type="subcellular location">
    <subcellularLocation>
        <location evidence="1">Nucleus</location>
    </subcellularLocation>
</comment>
<dbReference type="InterPro" id="IPR045843">
    <property type="entry name" value="IND-like"/>
</dbReference>